<gene>
    <name evidence="2" type="ORF">C2857_004556</name>
</gene>
<keyword evidence="1" id="KW-0812">Transmembrane</keyword>
<evidence type="ECO:0000313" key="2">
    <source>
        <dbReference type="EMBL" id="QPG96550.1"/>
    </source>
</evidence>
<dbReference type="EMBL" id="CP031386">
    <property type="protein sequence ID" value="QPG96550.1"/>
    <property type="molecule type" value="Genomic_DNA"/>
</dbReference>
<reference evidence="2 3" key="1">
    <citation type="journal article" date="2018" name="PLoS Genet.">
        <title>Repeat elements organise 3D genome structure and mediate transcription in the filamentous fungus Epichloe festucae.</title>
        <authorList>
            <person name="Winter D.J."/>
            <person name="Ganley A.R.D."/>
            <person name="Young C.A."/>
            <person name="Liachko I."/>
            <person name="Schardl C.L."/>
            <person name="Dupont P.Y."/>
            <person name="Berry D."/>
            <person name="Ram A."/>
            <person name="Scott B."/>
            <person name="Cox M.P."/>
        </authorList>
    </citation>
    <scope>NUCLEOTIDE SEQUENCE [LARGE SCALE GENOMIC DNA]</scope>
    <source>
        <strain evidence="2 3">Fl1</strain>
    </source>
</reference>
<keyword evidence="1" id="KW-0472">Membrane</keyword>
<feature type="transmembrane region" description="Helical" evidence="1">
    <location>
        <begin position="62"/>
        <end position="85"/>
    </location>
</feature>
<sequence>MASSCAYFDARKALLLAPLVSSSCSLLFAWDQHVFLSNFTHPELSGRGNAILPTYWRVMFPWGLTQVVSLLGVTTWTSVGAIVWHRGLLQRRGSLQWYAGAAGLAVGHLLYAPLVAPLIKYMMDDEGGGRPLEERRAEPGNRNGNVEAQRRWMGYNMARLLTTDLGAWVCCAVAVVKTFSLQ</sequence>
<dbReference type="Proteomes" id="UP000594364">
    <property type="component" value="Chromosome 2"/>
</dbReference>
<evidence type="ECO:0000256" key="1">
    <source>
        <dbReference type="SAM" id="Phobius"/>
    </source>
</evidence>
<accession>A0A7S9KP60</accession>
<proteinExistence type="predicted"/>
<name>A0A7S9KP60_EPIFF</name>
<dbReference type="AlphaFoldDB" id="A0A7S9KP60"/>
<protein>
    <submittedName>
        <fullName evidence="2">Uncharacterized protein</fullName>
    </submittedName>
</protein>
<organism evidence="2 3">
    <name type="scientific">Epichloe festucae (strain Fl1)</name>
    <dbReference type="NCBI Taxonomy" id="877507"/>
    <lineage>
        <taxon>Eukaryota</taxon>
        <taxon>Fungi</taxon>
        <taxon>Dikarya</taxon>
        <taxon>Ascomycota</taxon>
        <taxon>Pezizomycotina</taxon>
        <taxon>Sordariomycetes</taxon>
        <taxon>Hypocreomycetidae</taxon>
        <taxon>Hypocreales</taxon>
        <taxon>Clavicipitaceae</taxon>
        <taxon>Epichloe</taxon>
    </lineage>
</organism>
<keyword evidence="3" id="KW-1185">Reference proteome</keyword>
<feature type="transmembrane region" description="Helical" evidence="1">
    <location>
        <begin position="97"/>
        <end position="119"/>
    </location>
</feature>
<keyword evidence="1" id="KW-1133">Transmembrane helix</keyword>
<evidence type="ECO:0000313" key="3">
    <source>
        <dbReference type="Proteomes" id="UP000594364"/>
    </source>
</evidence>
<dbReference type="OrthoDB" id="1523883at2759"/>